<keyword evidence="3 6" id="KW-0378">Hydrolase</keyword>
<evidence type="ECO:0000313" key="10">
    <source>
        <dbReference type="EMBL" id="GAA4954795.1"/>
    </source>
</evidence>
<name>A0ABP9GWM0_9ACTN</name>
<keyword evidence="1 6" id="KW-0645">Protease</keyword>
<comment type="similarity">
    <text evidence="6">Belongs to the peptidase M48 family.</text>
</comment>
<reference evidence="11" key="1">
    <citation type="journal article" date="2019" name="Int. J. Syst. Evol. Microbiol.">
        <title>The Global Catalogue of Microorganisms (GCM) 10K type strain sequencing project: providing services to taxonomists for standard genome sequencing and annotation.</title>
        <authorList>
            <consortium name="The Broad Institute Genomics Platform"/>
            <consortium name="The Broad Institute Genome Sequencing Center for Infectious Disease"/>
            <person name="Wu L."/>
            <person name="Ma J."/>
        </authorList>
    </citation>
    <scope>NUCLEOTIDE SEQUENCE [LARGE SCALE GENOMIC DNA]</scope>
    <source>
        <strain evidence="11">JCM 17986</strain>
    </source>
</reference>
<sequence>MSGQRILVVCLAVTAAVLLVALVVTTPWRPLPSVPGGAVHPDAARDFSAAEIARGQALAREARPPAYLSMAASLVVTLLLGLTPLGARIVTGVARPFGGGWVWQVVVGGLVLLLIGRAVALPFDLRLESVRRRHGLSVQAWGGWWLDAAKGFAMSAGVVLAVLVALFALLRHWPRAAWPIAAGAGALLVVAMSFLYPLLVEPAFNRFHSMPDGELRTSLLQLAEKDGVPVQDVLVADASRRTTALNAYVSGFGSTRRIVVYDTTLRSATPREIELVAAHELGHAKRHDVLYGTLIGAAGAAAGLCLTGLLMGWRPLLRRAGADAAADPRALALLLAVVAVVATLSGPVQMLVSRRMEARADVHALDLTRDPDGFIAMQKRLALANRSNLTPNPVLQILFGSHPATAERIALARDWAKLHGVPEGATPPR</sequence>
<keyword evidence="7" id="KW-1133">Transmembrane helix</keyword>
<dbReference type="InterPro" id="IPR032456">
    <property type="entry name" value="Peptidase_M48_N"/>
</dbReference>
<dbReference type="Gene3D" id="3.30.2010.10">
    <property type="entry name" value="Metalloproteases ('zincins'), catalytic domain"/>
    <property type="match status" value="1"/>
</dbReference>
<evidence type="ECO:0000313" key="11">
    <source>
        <dbReference type="Proteomes" id="UP001500466"/>
    </source>
</evidence>
<dbReference type="Proteomes" id="UP001500466">
    <property type="component" value="Unassembled WGS sequence"/>
</dbReference>
<feature type="transmembrane region" description="Helical" evidence="7">
    <location>
        <begin position="144"/>
        <end position="170"/>
    </location>
</feature>
<dbReference type="EMBL" id="BAABHS010000004">
    <property type="protein sequence ID" value="GAA4954795.1"/>
    <property type="molecule type" value="Genomic_DNA"/>
</dbReference>
<gene>
    <name evidence="10" type="ORF">GCM10023205_15760</name>
</gene>
<comment type="cofactor">
    <cofactor evidence="6">
        <name>Zn(2+)</name>
        <dbReference type="ChEBI" id="CHEBI:29105"/>
    </cofactor>
    <text evidence="6">Binds 1 zinc ion per subunit.</text>
</comment>
<feature type="transmembrane region" description="Helical" evidence="7">
    <location>
        <begin position="6"/>
        <end position="24"/>
    </location>
</feature>
<feature type="transmembrane region" description="Helical" evidence="7">
    <location>
        <begin position="330"/>
        <end position="352"/>
    </location>
</feature>
<evidence type="ECO:0000256" key="7">
    <source>
        <dbReference type="SAM" id="Phobius"/>
    </source>
</evidence>
<feature type="transmembrane region" description="Helical" evidence="7">
    <location>
        <begin position="66"/>
        <end position="89"/>
    </location>
</feature>
<dbReference type="Pfam" id="PF01435">
    <property type="entry name" value="Peptidase_M48"/>
    <property type="match status" value="1"/>
</dbReference>
<feature type="transmembrane region" description="Helical" evidence="7">
    <location>
        <begin position="176"/>
        <end position="200"/>
    </location>
</feature>
<proteinExistence type="inferred from homology"/>
<evidence type="ECO:0000256" key="1">
    <source>
        <dbReference type="ARBA" id="ARBA00022670"/>
    </source>
</evidence>
<evidence type="ECO:0000256" key="4">
    <source>
        <dbReference type="ARBA" id="ARBA00022833"/>
    </source>
</evidence>
<dbReference type="PANTHER" id="PTHR10120">
    <property type="entry name" value="CAAX PRENYL PROTEASE 1"/>
    <property type="match status" value="1"/>
</dbReference>
<keyword evidence="4 6" id="KW-0862">Zinc</keyword>
<keyword evidence="11" id="KW-1185">Reference proteome</keyword>
<dbReference type="InterPro" id="IPR027057">
    <property type="entry name" value="CAXX_Prtase_1"/>
</dbReference>
<evidence type="ECO:0000256" key="5">
    <source>
        <dbReference type="ARBA" id="ARBA00023049"/>
    </source>
</evidence>
<feature type="transmembrane region" description="Helical" evidence="7">
    <location>
        <begin position="101"/>
        <end position="123"/>
    </location>
</feature>
<feature type="domain" description="CAAX prenyl protease 1 N-terminal" evidence="9">
    <location>
        <begin position="70"/>
        <end position="206"/>
    </location>
</feature>
<feature type="domain" description="Peptidase M48" evidence="8">
    <location>
        <begin position="212"/>
        <end position="415"/>
    </location>
</feature>
<accession>A0ABP9GWM0</accession>
<evidence type="ECO:0000256" key="3">
    <source>
        <dbReference type="ARBA" id="ARBA00022801"/>
    </source>
</evidence>
<protein>
    <submittedName>
        <fullName evidence="10">M48 family metallopeptidase</fullName>
    </submittedName>
</protein>
<comment type="caution">
    <text evidence="10">The sequence shown here is derived from an EMBL/GenBank/DDBJ whole genome shotgun (WGS) entry which is preliminary data.</text>
</comment>
<keyword evidence="7" id="KW-0472">Membrane</keyword>
<evidence type="ECO:0000256" key="2">
    <source>
        <dbReference type="ARBA" id="ARBA00022723"/>
    </source>
</evidence>
<organism evidence="10 11">
    <name type="scientific">Yinghuangia aomiensis</name>
    <dbReference type="NCBI Taxonomy" id="676205"/>
    <lineage>
        <taxon>Bacteria</taxon>
        <taxon>Bacillati</taxon>
        <taxon>Actinomycetota</taxon>
        <taxon>Actinomycetes</taxon>
        <taxon>Kitasatosporales</taxon>
        <taxon>Streptomycetaceae</taxon>
        <taxon>Yinghuangia</taxon>
    </lineage>
</organism>
<keyword evidence="2" id="KW-0479">Metal-binding</keyword>
<dbReference type="Pfam" id="PF16491">
    <property type="entry name" value="Peptidase_M48_N"/>
    <property type="match status" value="1"/>
</dbReference>
<feature type="transmembrane region" description="Helical" evidence="7">
    <location>
        <begin position="289"/>
        <end position="310"/>
    </location>
</feature>
<evidence type="ECO:0000259" key="8">
    <source>
        <dbReference type="Pfam" id="PF01435"/>
    </source>
</evidence>
<dbReference type="InterPro" id="IPR001915">
    <property type="entry name" value="Peptidase_M48"/>
</dbReference>
<evidence type="ECO:0000256" key="6">
    <source>
        <dbReference type="RuleBase" id="RU003983"/>
    </source>
</evidence>
<keyword evidence="5 6" id="KW-0482">Metalloprotease</keyword>
<dbReference type="CDD" id="cd07343">
    <property type="entry name" value="M48A_Zmpste24p_like"/>
    <property type="match status" value="1"/>
</dbReference>
<keyword evidence="7" id="KW-0812">Transmembrane</keyword>
<evidence type="ECO:0000259" key="9">
    <source>
        <dbReference type="Pfam" id="PF16491"/>
    </source>
</evidence>